<keyword evidence="12" id="KW-1185">Reference proteome</keyword>
<keyword evidence="5 10" id="KW-0472">Membrane</keyword>
<keyword evidence="2 10" id="KW-1003">Cell membrane</keyword>
<dbReference type="Proteomes" id="UP000544090">
    <property type="component" value="Unassembled WGS sequence"/>
</dbReference>
<protein>
    <recommendedName>
        <fullName evidence="10">Fluoride-specific ion channel FluC</fullName>
    </recommendedName>
</protein>
<evidence type="ECO:0000256" key="7">
    <source>
        <dbReference type="ARBA" id="ARBA00035120"/>
    </source>
</evidence>
<feature type="transmembrane region" description="Helical" evidence="10">
    <location>
        <begin position="106"/>
        <end position="130"/>
    </location>
</feature>
<keyword evidence="3 10" id="KW-0812">Transmembrane</keyword>
<comment type="function">
    <text evidence="9 10">Fluoride-specific ion channel. Important for reducing fluoride concentration in the cell, thus reducing its toxicity.</text>
</comment>
<dbReference type="Pfam" id="PF02537">
    <property type="entry name" value="CRCB"/>
    <property type="match status" value="1"/>
</dbReference>
<feature type="transmembrane region" description="Helical" evidence="10">
    <location>
        <begin position="74"/>
        <end position="94"/>
    </location>
</feature>
<keyword evidence="10" id="KW-0406">Ion transport</keyword>
<name>A0A7X6HGC7_9MICC</name>
<evidence type="ECO:0000313" key="12">
    <source>
        <dbReference type="Proteomes" id="UP000544090"/>
    </source>
</evidence>
<evidence type="ECO:0000256" key="5">
    <source>
        <dbReference type="ARBA" id="ARBA00023136"/>
    </source>
</evidence>
<dbReference type="EMBL" id="JAAZSQ010000014">
    <property type="protein sequence ID" value="NKX55653.1"/>
    <property type="molecule type" value="Genomic_DNA"/>
</dbReference>
<keyword evidence="10" id="KW-0479">Metal-binding</keyword>
<keyword evidence="4 10" id="KW-1133">Transmembrane helix</keyword>
<evidence type="ECO:0000256" key="2">
    <source>
        <dbReference type="ARBA" id="ARBA00022475"/>
    </source>
</evidence>
<reference evidence="11 12" key="1">
    <citation type="submission" date="2020-04" db="EMBL/GenBank/DDBJ databases">
        <title>Arthrobacter sp. nov.</title>
        <authorList>
            <person name="Liu S."/>
        </authorList>
    </citation>
    <scope>NUCLEOTIDE SEQUENCE [LARGE SCALE GENOMIC DNA]</scope>
    <source>
        <strain evidence="11 12">E918</strain>
    </source>
</reference>
<comment type="activity regulation">
    <text evidence="10">Na(+) is not transported, but it plays an essential structural role and its presence is essential for fluoride channel function.</text>
</comment>
<evidence type="ECO:0000256" key="1">
    <source>
        <dbReference type="ARBA" id="ARBA00004651"/>
    </source>
</evidence>
<evidence type="ECO:0000256" key="4">
    <source>
        <dbReference type="ARBA" id="ARBA00022989"/>
    </source>
</evidence>
<proteinExistence type="inferred from homology"/>
<dbReference type="AlphaFoldDB" id="A0A7X6HGC7"/>
<evidence type="ECO:0000256" key="9">
    <source>
        <dbReference type="ARBA" id="ARBA00049940"/>
    </source>
</evidence>
<evidence type="ECO:0000256" key="3">
    <source>
        <dbReference type="ARBA" id="ARBA00022692"/>
    </source>
</evidence>
<comment type="caution">
    <text evidence="11">The sequence shown here is derived from an EMBL/GenBank/DDBJ whole genome shotgun (WGS) entry which is preliminary data.</text>
</comment>
<comment type="catalytic activity">
    <reaction evidence="8">
        <text>fluoride(in) = fluoride(out)</text>
        <dbReference type="Rhea" id="RHEA:76159"/>
        <dbReference type="ChEBI" id="CHEBI:17051"/>
    </reaction>
    <physiologicalReaction direction="left-to-right" evidence="8">
        <dbReference type="Rhea" id="RHEA:76160"/>
    </physiologicalReaction>
</comment>
<evidence type="ECO:0000313" key="11">
    <source>
        <dbReference type="EMBL" id="NKX55653.1"/>
    </source>
</evidence>
<keyword evidence="10" id="KW-0813">Transport</keyword>
<dbReference type="InterPro" id="IPR003691">
    <property type="entry name" value="FluC"/>
</dbReference>
<sequence>MSPRPHLHPGLVLLVALGGAAGTLARYGLNTAVPARDGWPLATLIVNLAGAFLLGLLLEVLVRAGNETSRLRMVRLGLGTGVLGGFTTFSTFALEVEQLLAGGSAAVAAGYFAASLLGGVLACLAGVAFAGRRRQIRSGNGPRDGNGR</sequence>
<feature type="binding site" evidence="10">
    <location>
        <position position="87"/>
    </location>
    <ligand>
        <name>Na(+)</name>
        <dbReference type="ChEBI" id="CHEBI:29101"/>
        <note>structural</note>
    </ligand>
</feature>
<dbReference type="GO" id="GO:0062054">
    <property type="term" value="F:fluoride channel activity"/>
    <property type="evidence" value="ECO:0007669"/>
    <property type="project" value="UniProtKB-UniRule"/>
</dbReference>
<comment type="subcellular location">
    <subcellularLocation>
        <location evidence="1 10">Cell membrane</location>
        <topology evidence="1 10">Multi-pass membrane protein</topology>
    </subcellularLocation>
</comment>
<dbReference type="PANTHER" id="PTHR28259:SF1">
    <property type="entry name" value="FLUORIDE EXPORT PROTEIN 1-RELATED"/>
    <property type="match status" value="1"/>
</dbReference>
<gene>
    <name evidence="10" type="primary">fluC</name>
    <name evidence="10" type="synonym">crcB</name>
    <name evidence="11" type="ORF">HGG74_14130</name>
</gene>
<accession>A0A7X6HGC7</accession>
<dbReference type="PANTHER" id="PTHR28259">
    <property type="entry name" value="FLUORIDE EXPORT PROTEIN 1-RELATED"/>
    <property type="match status" value="1"/>
</dbReference>
<evidence type="ECO:0000256" key="8">
    <source>
        <dbReference type="ARBA" id="ARBA00035585"/>
    </source>
</evidence>
<dbReference type="HAMAP" id="MF_00454">
    <property type="entry name" value="FluC"/>
    <property type="match status" value="1"/>
</dbReference>
<feature type="binding site" evidence="10">
    <location>
        <position position="84"/>
    </location>
    <ligand>
        <name>Na(+)</name>
        <dbReference type="ChEBI" id="CHEBI:29101"/>
        <note>structural</note>
    </ligand>
</feature>
<dbReference type="RefSeq" id="WP_168487338.1">
    <property type="nucleotide sequence ID" value="NZ_JAAZSQ010000014.1"/>
</dbReference>
<evidence type="ECO:0000256" key="10">
    <source>
        <dbReference type="HAMAP-Rule" id="MF_00454"/>
    </source>
</evidence>
<evidence type="ECO:0000256" key="6">
    <source>
        <dbReference type="ARBA" id="ARBA00023303"/>
    </source>
</evidence>
<dbReference type="GO" id="GO:0140114">
    <property type="term" value="P:cellular detoxification of fluoride"/>
    <property type="evidence" value="ECO:0007669"/>
    <property type="project" value="UniProtKB-UniRule"/>
</dbReference>
<dbReference type="GO" id="GO:0005886">
    <property type="term" value="C:plasma membrane"/>
    <property type="evidence" value="ECO:0007669"/>
    <property type="project" value="UniProtKB-SubCell"/>
</dbReference>
<keyword evidence="6 10" id="KW-0407">Ion channel</keyword>
<keyword evidence="10" id="KW-0915">Sodium</keyword>
<feature type="transmembrane region" description="Helical" evidence="10">
    <location>
        <begin position="41"/>
        <end position="62"/>
    </location>
</feature>
<comment type="similarity">
    <text evidence="7 10">Belongs to the fluoride channel Fluc/FEX (TC 1.A.43) family.</text>
</comment>
<organism evidence="11 12">
    <name type="scientific">Arthrobacter mobilis</name>
    <dbReference type="NCBI Taxonomy" id="2724944"/>
    <lineage>
        <taxon>Bacteria</taxon>
        <taxon>Bacillati</taxon>
        <taxon>Actinomycetota</taxon>
        <taxon>Actinomycetes</taxon>
        <taxon>Micrococcales</taxon>
        <taxon>Micrococcaceae</taxon>
        <taxon>Arthrobacter</taxon>
    </lineage>
</organism>
<dbReference type="GO" id="GO:0046872">
    <property type="term" value="F:metal ion binding"/>
    <property type="evidence" value="ECO:0007669"/>
    <property type="project" value="UniProtKB-KW"/>
</dbReference>